<keyword evidence="20" id="KW-1185">Reference proteome</keyword>
<keyword evidence="9 16" id="KW-0472">Membrane</keyword>
<feature type="chain" id="PRO_5022911805" evidence="17">
    <location>
        <begin position="20"/>
        <end position="535"/>
    </location>
</feature>
<feature type="transmembrane region" description="Helical" evidence="16">
    <location>
        <begin position="201"/>
        <end position="222"/>
    </location>
</feature>
<dbReference type="GO" id="GO:0042995">
    <property type="term" value="C:cell projection"/>
    <property type="evidence" value="ECO:0007669"/>
    <property type="project" value="UniProtKB-SubCell"/>
</dbReference>
<dbReference type="PANTHER" id="PTHR46216:SF4">
    <property type="entry name" value="G-PROTEIN COUPLED RECEPTOR 37-LIKE 1"/>
    <property type="match status" value="1"/>
</dbReference>
<feature type="transmembrane region" description="Helical" evidence="16">
    <location>
        <begin position="433"/>
        <end position="459"/>
    </location>
</feature>
<evidence type="ECO:0000313" key="19">
    <source>
        <dbReference type="EMBL" id="TWW62803.1"/>
    </source>
</evidence>
<evidence type="ECO:0000313" key="20">
    <source>
        <dbReference type="Proteomes" id="UP000324091"/>
    </source>
</evidence>
<dbReference type="InterPro" id="IPR003909">
    <property type="entry name" value="GPR37_orph"/>
</dbReference>
<dbReference type="GO" id="GO:0043410">
    <property type="term" value="P:positive regulation of MAPK cascade"/>
    <property type="evidence" value="ECO:0007669"/>
    <property type="project" value="TreeGrafter"/>
</dbReference>
<feature type="transmembrane region" description="Helical" evidence="16">
    <location>
        <begin position="397"/>
        <end position="421"/>
    </location>
</feature>
<evidence type="ECO:0000256" key="12">
    <source>
        <dbReference type="ARBA" id="ARBA00023180"/>
    </source>
</evidence>
<evidence type="ECO:0000256" key="13">
    <source>
        <dbReference type="ARBA" id="ARBA00023224"/>
    </source>
</evidence>
<dbReference type="InterPro" id="IPR000276">
    <property type="entry name" value="GPCR_Rhodpsn"/>
</dbReference>
<keyword evidence="10" id="KW-1015">Disulfide bond</keyword>
<keyword evidence="4 16" id="KW-0812">Transmembrane</keyword>
<dbReference type="GO" id="GO:0043235">
    <property type="term" value="C:receptor complex"/>
    <property type="evidence" value="ECO:0007669"/>
    <property type="project" value="TreeGrafter"/>
</dbReference>
<evidence type="ECO:0000256" key="11">
    <source>
        <dbReference type="ARBA" id="ARBA00023170"/>
    </source>
</evidence>
<accession>A0A5C6N6N7</accession>
<dbReference type="GO" id="GO:0007193">
    <property type="term" value="P:adenylate cyclase-inhibiting G protein-coupled receptor signaling pathway"/>
    <property type="evidence" value="ECO:0007669"/>
    <property type="project" value="TreeGrafter"/>
</dbReference>
<dbReference type="PANTHER" id="PTHR46216">
    <property type="entry name" value="PROSAPOSIN RECEPTOR GPR37 FAMILY MEMBER"/>
    <property type="match status" value="1"/>
</dbReference>
<keyword evidence="3" id="KW-1003">Cell membrane</keyword>
<comment type="subcellular location">
    <subcellularLocation>
        <location evidence="2">Cell membrane</location>
        <topology evidence="2">Multi-pass membrane protein</topology>
    </subcellularLocation>
    <subcellularLocation>
        <location evidence="1">Cell projection</location>
    </subcellularLocation>
</comment>
<evidence type="ECO:0000256" key="6">
    <source>
        <dbReference type="ARBA" id="ARBA00022843"/>
    </source>
</evidence>
<keyword evidence="13" id="KW-0807">Transducer</keyword>
<dbReference type="Pfam" id="PF00001">
    <property type="entry name" value="7tm_1"/>
    <property type="match status" value="1"/>
</dbReference>
<evidence type="ECO:0000256" key="5">
    <source>
        <dbReference type="ARBA" id="ARBA00022729"/>
    </source>
</evidence>
<keyword evidence="14" id="KW-0966">Cell projection</keyword>
<keyword evidence="8" id="KW-0297">G-protein coupled receptor</keyword>
<dbReference type="InterPro" id="IPR017452">
    <property type="entry name" value="GPCR_Rhodpsn_7TM"/>
</dbReference>
<dbReference type="EMBL" id="RHFK02000017">
    <property type="protein sequence ID" value="TWW62803.1"/>
    <property type="molecule type" value="Genomic_DNA"/>
</dbReference>
<dbReference type="PRINTS" id="PR00237">
    <property type="entry name" value="GPCRRHODOPSN"/>
</dbReference>
<feature type="domain" description="G-protein coupled receptors family 1 profile" evidence="18">
    <location>
        <begin position="140"/>
        <end position="456"/>
    </location>
</feature>
<feature type="transmembrane region" description="Helical" evidence="16">
    <location>
        <begin position="121"/>
        <end position="149"/>
    </location>
</feature>
<dbReference type="GO" id="GO:0008528">
    <property type="term" value="F:G protein-coupled peptide receptor activity"/>
    <property type="evidence" value="ECO:0007669"/>
    <property type="project" value="TreeGrafter"/>
</dbReference>
<protein>
    <submittedName>
        <fullName evidence="19">Prosaposin receptor GPR37L1</fullName>
    </submittedName>
</protein>
<feature type="region of interest" description="Disordered" evidence="15">
    <location>
        <begin position="489"/>
        <end position="535"/>
    </location>
</feature>
<keyword evidence="5 17" id="KW-0732">Signal</keyword>
<feature type="compositionally biased region" description="Low complexity" evidence="15">
    <location>
        <begin position="370"/>
        <end position="381"/>
    </location>
</feature>
<sequence length="535" mass="58586">MSPSLLLLLIVSELRLVHTSQEFVAEPEVELAEDAGTLPAETKGSLSPGDERTKVLKRFVRGTKSGSSSENDEHRRNRDDLLGYQSSPRTEGHAPARPDNRTSEPRSGLFNPLYPVTDGSYWAYAVMLLAFLLFTAGIVGNLALMCIVWHNIYLKTTWNGIIAGLALWDFLVVFFCLPVVVFHELSVRRLLGDLSCRLVPYLEVSSLGVTTFSLCALSIDRFNAAMAPRALQKPRVEPCQSIISKLSIIWVGSMLLAAPELLLWKLLQETVSLPTVPSYMQQNQLGGTLIATLRTQPEKIKVEICVREPSVELSDGIYSLVLTYHEARMWWFFGCYICLPLLFSLACDLLTRHILAQQQPPKDSGRKVNSRSSSTSSSASAPKKKQPPRERRLRSTVMALTALHVACNTPESICSIVVTYVSQYVRADLLTPALPALGLIGQFLLFFRCAATPLLMLFLCRSLGQAFVDCCCCCCDECVPDGDSSPSLTTSTAVTSASPSPTSLSPSSKEEFKSILPKEPTLCAGGPPVGFGTPC</sequence>
<keyword evidence="12" id="KW-0325">Glycoprotein</keyword>
<name>A0A5C6N6N7_9TELE</name>
<dbReference type="SUPFAM" id="SSF81321">
    <property type="entry name" value="Family A G protein-coupled receptor-like"/>
    <property type="match status" value="1"/>
</dbReference>
<evidence type="ECO:0000256" key="4">
    <source>
        <dbReference type="ARBA" id="ARBA00022692"/>
    </source>
</evidence>
<evidence type="ECO:0000256" key="15">
    <source>
        <dbReference type="SAM" id="MobiDB-lite"/>
    </source>
</evidence>
<evidence type="ECO:0000256" key="14">
    <source>
        <dbReference type="ARBA" id="ARBA00023273"/>
    </source>
</evidence>
<dbReference type="PROSITE" id="PS50262">
    <property type="entry name" value="G_PROTEIN_RECEP_F1_2"/>
    <property type="match status" value="1"/>
</dbReference>
<feature type="region of interest" description="Disordered" evidence="15">
    <location>
        <begin position="60"/>
        <end position="105"/>
    </location>
</feature>
<evidence type="ECO:0000256" key="9">
    <source>
        <dbReference type="ARBA" id="ARBA00023136"/>
    </source>
</evidence>
<evidence type="ECO:0000256" key="7">
    <source>
        <dbReference type="ARBA" id="ARBA00022989"/>
    </source>
</evidence>
<feature type="region of interest" description="Disordered" evidence="15">
    <location>
        <begin position="360"/>
        <end position="390"/>
    </location>
</feature>
<feature type="compositionally biased region" description="Basic and acidic residues" evidence="15">
    <location>
        <begin position="90"/>
        <end position="104"/>
    </location>
</feature>
<evidence type="ECO:0000259" key="18">
    <source>
        <dbReference type="PROSITE" id="PS50262"/>
    </source>
</evidence>
<evidence type="ECO:0000256" key="8">
    <source>
        <dbReference type="ARBA" id="ARBA00023040"/>
    </source>
</evidence>
<dbReference type="Proteomes" id="UP000324091">
    <property type="component" value="Chromosome 4"/>
</dbReference>
<feature type="transmembrane region" description="Helical" evidence="16">
    <location>
        <begin position="161"/>
        <end position="181"/>
    </location>
</feature>
<dbReference type="AlphaFoldDB" id="A0A5C6N6N7"/>
<feature type="signal peptide" evidence="17">
    <location>
        <begin position="1"/>
        <end position="19"/>
    </location>
</feature>
<evidence type="ECO:0000256" key="10">
    <source>
        <dbReference type="ARBA" id="ARBA00023157"/>
    </source>
</evidence>
<evidence type="ECO:0000256" key="17">
    <source>
        <dbReference type="SAM" id="SignalP"/>
    </source>
</evidence>
<feature type="compositionally biased region" description="Basic and acidic residues" evidence="15">
    <location>
        <begin position="71"/>
        <end position="81"/>
    </location>
</feature>
<evidence type="ECO:0000256" key="2">
    <source>
        <dbReference type="ARBA" id="ARBA00004651"/>
    </source>
</evidence>
<evidence type="ECO:0000256" key="1">
    <source>
        <dbReference type="ARBA" id="ARBA00004316"/>
    </source>
</evidence>
<organism evidence="19 20">
    <name type="scientific">Takifugu flavidus</name>
    <name type="common">sansaifugu</name>
    <dbReference type="NCBI Taxonomy" id="433684"/>
    <lineage>
        <taxon>Eukaryota</taxon>
        <taxon>Metazoa</taxon>
        <taxon>Chordata</taxon>
        <taxon>Craniata</taxon>
        <taxon>Vertebrata</taxon>
        <taxon>Euteleostomi</taxon>
        <taxon>Actinopterygii</taxon>
        <taxon>Neopterygii</taxon>
        <taxon>Teleostei</taxon>
        <taxon>Neoteleostei</taxon>
        <taxon>Acanthomorphata</taxon>
        <taxon>Eupercaria</taxon>
        <taxon>Tetraodontiformes</taxon>
        <taxon>Tetradontoidea</taxon>
        <taxon>Tetraodontidae</taxon>
        <taxon>Takifugu</taxon>
    </lineage>
</organism>
<keyword evidence="7 16" id="KW-1133">Transmembrane helix</keyword>
<proteinExistence type="predicted"/>
<feature type="transmembrane region" description="Helical" evidence="16">
    <location>
        <begin position="329"/>
        <end position="350"/>
    </location>
</feature>
<evidence type="ECO:0000256" key="3">
    <source>
        <dbReference type="ARBA" id="ARBA00022475"/>
    </source>
</evidence>
<keyword evidence="6" id="KW-0832">Ubl conjugation</keyword>
<evidence type="ECO:0000256" key="16">
    <source>
        <dbReference type="SAM" id="Phobius"/>
    </source>
</evidence>
<feature type="transmembrane region" description="Helical" evidence="16">
    <location>
        <begin position="242"/>
        <end position="264"/>
    </location>
</feature>
<keyword evidence="11 19" id="KW-0675">Receptor</keyword>
<comment type="caution">
    <text evidence="19">The sequence shown here is derived from an EMBL/GenBank/DDBJ whole genome shotgun (WGS) entry which is preliminary data.</text>
</comment>
<reference evidence="19 20" key="1">
    <citation type="submission" date="2019-04" db="EMBL/GenBank/DDBJ databases">
        <title>Chromosome genome assembly for Takifugu flavidus.</title>
        <authorList>
            <person name="Xiao S."/>
        </authorList>
    </citation>
    <scope>NUCLEOTIDE SEQUENCE [LARGE SCALE GENOMIC DNA]</scope>
    <source>
        <strain evidence="19">HTHZ2018</strain>
        <tissue evidence="19">Muscle</tissue>
    </source>
</reference>
<gene>
    <name evidence="19" type="ORF">D4764_04G0014500</name>
</gene>
<feature type="compositionally biased region" description="Low complexity" evidence="15">
    <location>
        <begin position="489"/>
        <end position="507"/>
    </location>
</feature>
<dbReference type="GO" id="GO:0005886">
    <property type="term" value="C:plasma membrane"/>
    <property type="evidence" value="ECO:0007669"/>
    <property type="project" value="UniProtKB-SubCell"/>
</dbReference>
<dbReference type="Gene3D" id="1.20.1070.10">
    <property type="entry name" value="Rhodopsin 7-helix transmembrane proteins"/>
    <property type="match status" value="1"/>
</dbReference>